<keyword evidence="2" id="KW-1185">Reference proteome</keyword>
<name>A0ABU8UC37_9ACTN</name>
<evidence type="ECO:0000313" key="2">
    <source>
        <dbReference type="Proteomes" id="UP001382904"/>
    </source>
</evidence>
<accession>A0ABU8UC37</accession>
<dbReference type="EMBL" id="JBBKAM010000004">
    <property type="protein sequence ID" value="MEJ8645434.1"/>
    <property type="molecule type" value="Genomic_DNA"/>
</dbReference>
<sequence length="57" mass="5906">MEEAAVAGAFDTGGVHDALPEEQFVVELTECLAGVRVQQARGGAEVLLLVGRETAPP</sequence>
<protein>
    <submittedName>
        <fullName evidence="1">Uncharacterized protein</fullName>
    </submittedName>
</protein>
<proteinExistence type="predicted"/>
<reference evidence="1 2" key="1">
    <citation type="submission" date="2024-03" db="EMBL/GenBank/DDBJ databases">
        <title>Novel Streptomyces species of biotechnological and ecological value are a feature of Machair soil.</title>
        <authorList>
            <person name="Prole J.R."/>
            <person name="Goodfellow M."/>
            <person name="Allenby N."/>
            <person name="Ward A.C."/>
        </authorList>
    </citation>
    <scope>NUCLEOTIDE SEQUENCE [LARGE SCALE GENOMIC DNA]</scope>
    <source>
        <strain evidence="1 2">MS1.HAVA.3</strain>
    </source>
</reference>
<evidence type="ECO:0000313" key="1">
    <source>
        <dbReference type="EMBL" id="MEJ8645434.1"/>
    </source>
</evidence>
<gene>
    <name evidence="1" type="ORF">WKI68_37870</name>
</gene>
<dbReference type="Proteomes" id="UP001382904">
    <property type="component" value="Unassembled WGS sequence"/>
</dbReference>
<organism evidence="1 2">
    <name type="scientific">Streptomyces caledonius</name>
    <dbReference type="NCBI Taxonomy" id="3134107"/>
    <lineage>
        <taxon>Bacteria</taxon>
        <taxon>Bacillati</taxon>
        <taxon>Actinomycetota</taxon>
        <taxon>Actinomycetes</taxon>
        <taxon>Kitasatosporales</taxon>
        <taxon>Streptomycetaceae</taxon>
        <taxon>Streptomyces</taxon>
    </lineage>
</organism>
<comment type="caution">
    <text evidence="1">The sequence shown here is derived from an EMBL/GenBank/DDBJ whole genome shotgun (WGS) entry which is preliminary data.</text>
</comment>